<evidence type="ECO:0000313" key="2">
    <source>
        <dbReference type="EMBL" id="MQY52630.1"/>
    </source>
</evidence>
<reference evidence="2 3" key="1">
    <citation type="submission" date="2019-10" db="EMBL/GenBank/DDBJ databases">
        <title>Whole-genome sequence of the purple nonsulfur photosynthetic bacterium Rhodocyclus tenuis.</title>
        <authorList>
            <person name="Kyndt J.A."/>
            <person name="Meyer T.E."/>
        </authorList>
    </citation>
    <scope>NUCLEOTIDE SEQUENCE [LARGE SCALE GENOMIC DNA]</scope>
    <source>
        <strain evidence="2 3">DSM 110</strain>
    </source>
</reference>
<sequence length="263" mass="27021">MRSSPRPCTNHTLRSTRTTRTSMITRSRMAAHHATSNARCAGFSLLEMAIVLVVIGLLCAGTLSALSTQRDGSQQRETAQRLADIHDALLGFAAANGRLPCPAAPPPAGGTEAASAPGVCSYPASGYLPANTLGLAPGNAQGYAVDAWGNAIRYAVFNDGNNTLTTPNGIKNKGMPAIAAQTMLTICASASGITATSCGAAPAITTRAAAVVYSTGKNGTDEARGGSDDAVFVAQMQQDADDPITWLSLNLLFNRMIAAGQLP</sequence>
<evidence type="ECO:0000313" key="3">
    <source>
        <dbReference type="Proteomes" id="UP000480275"/>
    </source>
</evidence>
<comment type="caution">
    <text evidence="2">The sequence shown here is derived from an EMBL/GenBank/DDBJ whole genome shotgun (WGS) entry which is preliminary data.</text>
</comment>
<dbReference type="EMBL" id="WIXJ01000013">
    <property type="protein sequence ID" value="MQY52630.1"/>
    <property type="molecule type" value="Genomic_DNA"/>
</dbReference>
<dbReference type="Pfam" id="PF07963">
    <property type="entry name" value="N_methyl"/>
    <property type="match status" value="1"/>
</dbReference>
<dbReference type="NCBIfam" id="TIGR02532">
    <property type="entry name" value="IV_pilin_GFxxxE"/>
    <property type="match status" value="1"/>
</dbReference>
<dbReference type="Proteomes" id="UP000480275">
    <property type="component" value="Unassembled WGS sequence"/>
</dbReference>
<dbReference type="InterPro" id="IPR012902">
    <property type="entry name" value="N_methyl_site"/>
</dbReference>
<gene>
    <name evidence="2" type="ORF">GHK24_12690</name>
</gene>
<protein>
    <submittedName>
        <fullName evidence="2">Prepilin-type N-terminal cleavage/methylation domain-containing protein</fullName>
    </submittedName>
</protein>
<feature type="region of interest" description="Disordered" evidence="1">
    <location>
        <begin position="1"/>
        <end position="20"/>
    </location>
</feature>
<dbReference type="Gene3D" id="3.30.700.10">
    <property type="entry name" value="Glycoprotein, Type 4 Pilin"/>
    <property type="match status" value="1"/>
</dbReference>
<dbReference type="SUPFAM" id="SSF54523">
    <property type="entry name" value="Pili subunits"/>
    <property type="match status" value="1"/>
</dbReference>
<proteinExistence type="predicted"/>
<name>A0A6L5K199_RHOTE</name>
<organism evidence="2 3">
    <name type="scientific">Rhodocyclus tenuis</name>
    <name type="common">Rhodospirillum tenue</name>
    <dbReference type="NCBI Taxonomy" id="1066"/>
    <lineage>
        <taxon>Bacteria</taxon>
        <taxon>Pseudomonadati</taxon>
        <taxon>Pseudomonadota</taxon>
        <taxon>Betaproteobacteria</taxon>
        <taxon>Rhodocyclales</taxon>
        <taxon>Rhodocyclaceae</taxon>
        <taxon>Rhodocyclus</taxon>
    </lineage>
</organism>
<dbReference type="InterPro" id="IPR045584">
    <property type="entry name" value="Pilin-like"/>
</dbReference>
<dbReference type="AlphaFoldDB" id="A0A6L5K199"/>
<accession>A0A6L5K199</accession>
<feature type="compositionally biased region" description="Polar residues" evidence="1">
    <location>
        <begin position="1"/>
        <end position="13"/>
    </location>
</feature>
<dbReference type="OrthoDB" id="6038212at2"/>
<evidence type="ECO:0000256" key="1">
    <source>
        <dbReference type="SAM" id="MobiDB-lite"/>
    </source>
</evidence>